<accession>A0A2Z7CTD9</accession>
<organism evidence="2 3">
    <name type="scientific">Dorcoceras hygrometricum</name>
    <dbReference type="NCBI Taxonomy" id="472368"/>
    <lineage>
        <taxon>Eukaryota</taxon>
        <taxon>Viridiplantae</taxon>
        <taxon>Streptophyta</taxon>
        <taxon>Embryophyta</taxon>
        <taxon>Tracheophyta</taxon>
        <taxon>Spermatophyta</taxon>
        <taxon>Magnoliopsida</taxon>
        <taxon>eudicotyledons</taxon>
        <taxon>Gunneridae</taxon>
        <taxon>Pentapetalae</taxon>
        <taxon>asterids</taxon>
        <taxon>lamiids</taxon>
        <taxon>Lamiales</taxon>
        <taxon>Gesneriaceae</taxon>
        <taxon>Didymocarpoideae</taxon>
        <taxon>Trichosporeae</taxon>
        <taxon>Loxocarpinae</taxon>
        <taxon>Dorcoceras</taxon>
    </lineage>
</organism>
<sequence>MPDTINPTSANPLPVRRLQPGHVLAIKLITNSFLDQIAPRLDLHDPNSMSSPVINLHHTYRIERLTRPQHSTVVHKRKTGHVLIIDRTRCEGERRYRTLISLLGFVSPHAPSGFMSCATEGFPGYSAGRGADPARGAPEGAGRGADPARGAPGGG</sequence>
<name>A0A2Z7CTD9_9LAMI</name>
<evidence type="ECO:0000256" key="1">
    <source>
        <dbReference type="SAM" id="MobiDB-lite"/>
    </source>
</evidence>
<gene>
    <name evidence="2" type="ORF">F511_35892</name>
</gene>
<proteinExistence type="predicted"/>
<feature type="region of interest" description="Disordered" evidence="1">
    <location>
        <begin position="128"/>
        <end position="155"/>
    </location>
</feature>
<protein>
    <submittedName>
        <fullName evidence="2">Uncharacterized protein</fullName>
    </submittedName>
</protein>
<dbReference type="EMBL" id="KQ992464">
    <property type="protein sequence ID" value="KZV50340.1"/>
    <property type="molecule type" value="Genomic_DNA"/>
</dbReference>
<evidence type="ECO:0000313" key="2">
    <source>
        <dbReference type="EMBL" id="KZV50340.1"/>
    </source>
</evidence>
<keyword evidence="3" id="KW-1185">Reference proteome</keyword>
<dbReference type="AlphaFoldDB" id="A0A2Z7CTD9"/>
<reference evidence="2 3" key="1">
    <citation type="journal article" date="2015" name="Proc. Natl. Acad. Sci. U.S.A.">
        <title>The resurrection genome of Boea hygrometrica: A blueprint for survival of dehydration.</title>
        <authorList>
            <person name="Xiao L."/>
            <person name="Yang G."/>
            <person name="Zhang L."/>
            <person name="Yang X."/>
            <person name="Zhao S."/>
            <person name="Ji Z."/>
            <person name="Zhou Q."/>
            <person name="Hu M."/>
            <person name="Wang Y."/>
            <person name="Chen M."/>
            <person name="Xu Y."/>
            <person name="Jin H."/>
            <person name="Xiao X."/>
            <person name="Hu G."/>
            <person name="Bao F."/>
            <person name="Hu Y."/>
            <person name="Wan P."/>
            <person name="Li L."/>
            <person name="Deng X."/>
            <person name="Kuang T."/>
            <person name="Xiang C."/>
            <person name="Zhu J.K."/>
            <person name="Oliver M.J."/>
            <person name="He Y."/>
        </authorList>
    </citation>
    <scope>NUCLEOTIDE SEQUENCE [LARGE SCALE GENOMIC DNA]</scope>
    <source>
        <strain evidence="3">cv. XS01</strain>
    </source>
</reference>
<dbReference type="Proteomes" id="UP000250235">
    <property type="component" value="Unassembled WGS sequence"/>
</dbReference>
<evidence type="ECO:0000313" key="3">
    <source>
        <dbReference type="Proteomes" id="UP000250235"/>
    </source>
</evidence>